<keyword evidence="5" id="KW-0032">Aminotransferase</keyword>
<evidence type="ECO:0000259" key="4">
    <source>
        <dbReference type="Pfam" id="PF04715"/>
    </source>
</evidence>
<dbReference type="SUPFAM" id="SSF56322">
    <property type="entry name" value="ADC synthase"/>
    <property type="match status" value="1"/>
</dbReference>
<dbReference type="NCBIfam" id="TIGR00553">
    <property type="entry name" value="pabB"/>
    <property type="match status" value="1"/>
</dbReference>
<reference evidence="5 6" key="1">
    <citation type="submission" date="2023-09" db="EMBL/GenBank/DDBJ databases">
        <authorList>
            <person name="Qi X."/>
        </authorList>
    </citation>
    <scope>NUCLEOTIDE SEQUENCE [LARGE SCALE GENOMIC DNA]</scope>
    <source>
        <strain evidence="5 6">S1-1</strain>
    </source>
</reference>
<dbReference type="PRINTS" id="PR00095">
    <property type="entry name" value="ANTSNTHASEI"/>
</dbReference>
<feature type="domain" description="Anthranilate synthase component I N-terminal" evidence="4">
    <location>
        <begin position="21"/>
        <end position="160"/>
    </location>
</feature>
<dbReference type="InterPro" id="IPR005801">
    <property type="entry name" value="ADC_synthase"/>
</dbReference>
<dbReference type="InterPro" id="IPR015890">
    <property type="entry name" value="Chorismate_C"/>
</dbReference>
<feature type="domain" description="Chorismate-utilising enzyme C-terminal" evidence="3">
    <location>
        <begin position="202"/>
        <end position="455"/>
    </location>
</feature>
<sequence>MNDTTSSRPYFTCELTAAKHLTPEQLFTYWANENWAFWLDSGNSDHIDCCYDIMVFDPTVTLKTSIDSTRIQWLATDELEVSTDDPLQLVKQTLQNVFPDNVSEQENIPFCGGAVGYFSYDLGRRFEKIPATSSVDITLPEMAVGIYKSAIIYDRSAQQYSLVSSDDNLAELIEKITNKLTRVSSVPEPFELTSDWRSNMTKEQYSDKFFRVQDYLLSGDCYQINLAQRFSAMYQGEEFSAYKKLRHSNNAPFSAFMRIEDGVILSVSPERFLQLKHQKVQTKPIKGTRPRSNISEFDKEHAIDLQKSGKDRAENLMIVDLLRNDISKVCRAGTVNVPSLFAIESFPAVHHLVSTVEGMLAQGYDGTDLLRGAFPGGSITGAPKIRAMEIIEELEPHRRSVYCGSIGYLSACGKMDTNITIRTLICENEKIHCWAGGGLVADSNVDSEYQETFDKVNKILPILK</sequence>
<evidence type="ECO:0000313" key="6">
    <source>
        <dbReference type="Proteomes" id="UP001301442"/>
    </source>
</evidence>
<dbReference type="GO" id="GO:0046820">
    <property type="term" value="F:4-amino-4-deoxychorismate synthase activity"/>
    <property type="evidence" value="ECO:0007669"/>
    <property type="project" value="UniProtKB-EC"/>
</dbReference>
<dbReference type="EMBL" id="CP136600">
    <property type="protein sequence ID" value="WOH37847.1"/>
    <property type="molecule type" value="Genomic_DNA"/>
</dbReference>
<keyword evidence="6" id="KW-1185">Reference proteome</keyword>
<dbReference type="Pfam" id="PF04715">
    <property type="entry name" value="Anth_synt_I_N"/>
    <property type="match status" value="1"/>
</dbReference>
<keyword evidence="2 5" id="KW-0808">Transferase</keyword>
<evidence type="ECO:0000259" key="3">
    <source>
        <dbReference type="Pfam" id="PF00425"/>
    </source>
</evidence>
<evidence type="ECO:0000256" key="1">
    <source>
        <dbReference type="ARBA" id="ARBA00013139"/>
    </source>
</evidence>
<gene>
    <name evidence="5" type="primary">pabB</name>
    <name evidence="5" type="ORF">RI844_01000</name>
</gene>
<dbReference type="Gene3D" id="3.60.120.10">
    <property type="entry name" value="Anthranilate synthase"/>
    <property type="match status" value="1"/>
</dbReference>
<evidence type="ECO:0000313" key="5">
    <source>
        <dbReference type="EMBL" id="WOH37847.1"/>
    </source>
</evidence>
<protein>
    <recommendedName>
        <fullName evidence="1">aminodeoxychorismate synthase</fullName>
        <ecNumber evidence="1">2.6.1.85</ecNumber>
    </recommendedName>
</protein>
<dbReference type="EC" id="2.6.1.85" evidence="1"/>
<dbReference type="PANTHER" id="PTHR11236">
    <property type="entry name" value="AMINOBENZOATE/ANTHRANILATE SYNTHASE"/>
    <property type="match status" value="1"/>
</dbReference>
<evidence type="ECO:0000256" key="2">
    <source>
        <dbReference type="ARBA" id="ARBA00022679"/>
    </source>
</evidence>
<organism evidence="5 6">
    <name type="scientific">Thalassotalea fonticola</name>
    <dbReference type="NCBI Taxonomy" id="3065649"/>
    <lineage>
        <taxon>Bacteria</taxon>
        <taxon>Pseudomonadati</taxon>
        <taxon>Pseudomonadota</taxon>
        <taxon>Gammaproteobacteria</taxon>
        <taxon>Alteromonadales</taxon>
        <taxon>Colwelliaceae</taxon>
        <taxon>Thalassotalea</taxon>
    </lineage>
</organism>
<dbReference type="Proteomes" id="UP001301442">
    <property type="component" value="Chromosome"/>
</dbReference>
<dbReference type="InterPro" id="IPR005802">
    <property type="entry name" value="ADC_synth_comp_1"/>
</dbReference>
<dbReference type="RefSeq" id="WP_348396625.1">
    <property type="nucleotide sequence ID" value="NZ_CP136600.1"/>
</dbReference>
<dbReference type="PANTHER" id="PTHR11236:SF50">
    <property type="entry name" value="AMINODEOXYCHORISMATE SYNTHASE COMPONENT 1"/>
    <property type="match status" value="1"/>
</dbReference>
<name>A0ABZ0GPH7_9GAMM</name>
<proteinExistence type="predicted"/>
<dbReference type="Pfam" id="PF00425">
    <property type="entry name" value="Chorismate_bind"/>
    <property type="match status" value="1"/>
</dbReference>
<accession>A0ABZ0GPH7</accession>
<dbReference type="InterPro" id="IPR006805">
    <property type="entry name" value="Anth_synth_I_N"/>
</dbReference>
<dbReference type="InterPro" id="IPR019999">
    <property type="entry name" value="Anth_synth_I-like"/>
</dbReference>